<evidence type="ECO:0000313" key="2">
    <source>
        <dbReference type="Proteomes" id="UP000427906"/>
    </source>
</evidence>
<evidence type="ECO:0000313" key="1">
    <source>
        <dbReference type="EMBL" id="BBO68584.1"/>
    </source>
</evidence>
<protein>
    <submittedName>
        <fullName evidence="1">Uncharacterized protein</fullName>
    </submittedName>
</protein>
<dbReference type="EMBL" id="AP021874">
    <property type="protein sequence ID" value="BBO68584.1"/>
    <property type="molecule type" value="Genomic_DNA"/>
</dbReference>
<dbReference type="KEGG" id="dalk:DSCA_25140"/>
<dbReference type="AlphaFoldDB" id="A0A5K7YQJ7"/>
<proteinExistence type="predicted"/>
<gene>
    <name evidence="1" type="ORF">DSCA_25140</name>
</gene>
<name>A0A5K7YQJ7_9BACT</name>
<reference evidence="1 2" key="1">
    <citation type="submission" date="2019-11" db="EMBL/GenBank/DDBJ databases">
        <title>Comparative genomics of hydrocarbon-degrading Desulfosarcina strains.</title>
        <authorList>
            <person name="Watanabe M."/>
            <person name="Kojima H."/>
            <person name="Fukui M."/>
        </authorList>
    </citation>
    <scope>NUCLEOTIDE SEQUENCE [LARGE SCALE GENOMIC DNA]</scope>
    <source>
        <strain evidence="1 2">PL12</strain>
    </source>
</reference>
<sequence length="73" mass="8235">MSDMRIVRDGLLALQERDGTNQLTREYTWGANMGGGIGGLLNMRQGGMDYTYAFTGYSRMNQIQERSGIILRK</sequence>
<accession>A0A5K7YQJ7</accession>
<dbReference type="Proteomes" id="UP000427906">
    <property type="component" value="Chromosome"/>
</dbReference>
<organism evidence="1 2">
    <name type="scientific">Desulfosarcina alkanivorans</name>
    <dbReference type="NCBI Taxonomy" id="571177"/>
    <lineage>
        <taxon>Bacteria</taxon>
        <taxon>Pseudomonadati</taxon>
        <taxon>Thermodesulfobacteriota</taxon>
        <taxon>Desulfobacteria</taxon>
        <taxon>Desulfobacterales</taxon>
        <taxon>Desulfosarcinaceae</taxon>
        <taxon>Desulfosarcina</taxon>
    </lineage>
</organism>
<keyword evidence="2" id="KW-1185">Reference proteome</keyword>